<dbReference type="PRINTS" id="PR00724">
    <property type="entry name" value="CRBOXYPTASEC"/>
</dbReference>
<reference evidence="8" key="1">
    <citation type="submission" date="2021-02" db="EMBL/GenBank/DDBJ databases">
        <authorList>
            <person name="Nowell W R."/>
        </authorList>
    </citation>
    <scope>NUCLEOTIDE SEQUENCE</scope>
</reference>
<keyword evidence="9" id="KW-1185">Reference proteome</keyword>
<dbReference type="PROSITE" id="PS00560">
    <property type="entry name" value="CARBOXYPEPT_SER_HIS"/>
    <property type="match status" value="1"/>
</dbReference>
<feature type="signal peptide" evidence="7">
    <location>
        <begin position="1"/>
        <end position="21"/>
    </location>
</feature>
<gene>
    <name evidence="8" type="ORF">XAT740_LOCUS166</name>
</gene>
<dbReference type="InterPro" id="IPR033124">
    <property type="entry name" value="Ser_caboxypep_his_AS"/>
</dbReference>
<evidence type="ECO:0000256" key="3">
    <source>
        <dbReference type="ARBA" id="ARBA00022670"/>
    </source>
</evidence>
<evidence type="ECO:0000256" key="4">
    <source>
        <dbReference type="ARBA" id="ARBA00022729"/>
    </source>
</evidence>
<evidence type="ECO:0000313" key="9">
    <source>
        <dbReference type="Proteomes" id="UP000663828"/>
    </source>
</evidence>
<dbReference type="InterPro" id="IPR001563">
    <property type="entry name" value="Peptidase_S10"/>
</dbReference>
<keyword evidence="2 7" id="KW-0121">Carboxypeptidase</keyword>
<evidence type="ECO:0000256" key="2">
    <source>
        <dbReference type="ARBA" id="ARBA00022645"/>
    </source>
</evidence>
<dbReference type="FunFam" id="3.40.50.1820:FF:000096">
    <property type="entry name" value="Carboxypeptidase vitellogenic-like"/>
    <property type="match status" value="1"/>
</dbReference>
<keyword evidence="6" id="KW-0325">Glycoprotein</keyword>
<dbReference type="GO" id="GO:0006508">
    <property type="term" value="P:proteolysis"/>
    <property type="evidence" value="ECO:0007669"/>
    <property type="project" value="UniProtKB-KW"/>
</dbReference>
<dbReference type="Gene3D" id="3.40.50.1820">
    <property type="entry name" value="alpha/beta hydrolase"/>
    <property type="match status" value="1"/>
</dbReference>
<comment type="similarity">
    <text evidence="1 7">Belongs to the peptidase S10 family.</text>
</comment>
<feature type="chain" id="PRO_5033107438" description="Carboxypeptidase" evidence="7">
    <location>
        <begin position="22"/>
        <end position="469"/>
    </location>
</feature>
<dbReference type="PANTHER" id="PTHR11802">
    <property type="entry name" value="SERINE PROTEASE FAMILY S10 SERINE CARBOXYPEPTIDASE"/>
    <property type="match status" value="1"/>
</dbReference>
<dbReference type="Pfam" id="PF00450">
    <property type="entry name" value="Peptidase_S10"/>
    <property type="match status" value="1"/>
</dbReference>
<organism evidence="8 9">
    <name type="scientific">Adineta ricciae</name>
    <name type="common">Rotifer</name>
    <dbReference type="NCBI Taxonomy" id="249248"/>
    <lineage>
        <taxon>Eukaryota</taxon>
        <taxon>Metazoa</taxon>
        <taxon>Spiralia</taxon>
        <taxon>Gnathifera</taxon>
        <taxon>Rotifera</taxon>
        <taxon>Eurotatoria</taxon>
        <taxon>Bdelloidea</taxon>
        <taxon>Adinetida</taxon>
        <taxon>Adinetidae</taxon>
        <taxon>Adineta</taxon>
    </lineage>
</organism>
<dbReference type="PROSITE" id="PS00131">
    <property type="entry name" value="CARBOXYPEPT_SER_SER"/>
    <property type="match status" value="1"/>
</dbReference>
<protein>
    <recommendedName>
        <fullName evidence="7">Carboxypeptidase</fullName>
        <ecNumber evidence="7">3.4.16.-</ecNumber>
    </recommendedName>
</protein>
<dbReference type="GO" id="GO:0004185">
    <property type="term" value="F:serine-type carboxypeptidase activity"/>
    <property type="evidence" value="ECO:0007669"/>
    <property type="project" value="UniProtKB-UniRule"/>
</dbReference>
<proteinExistence type="inferred from homology"/>
<dbReference type="AlphaFoldDB" id="A0A813PAV3"/>
<keyword evidence="5 7" id="KW-0378">Hydrolase</keyword>
<keyword evidence="3 7" id="KW-0645">Protease</keyword>
<name>A0A813PAV3_ADIRI</name>
<dbReference type="Proteomes" id="UP000663828">
    <property type="component" value="Unassembled WGS sequence"/>
</dbReference>
<dbReference type="PANTHER" id="PTHR11802:SF472">
    <property type="entry name" value="SERINE CARBOXYPEPTIDASE CPVL-RELATED"/>
    <property type="match status" value="1"/>
</dbReference>
<dbReference type="InterPro" id="IPR029058">
    <property type="entry name" value="AB_hydrolase_fold"/>
</dbReference>
<dbReference type="EMBL" id="CAJNOR010000004">
    <property type="protein sequence ID" value="CAF0746117.1"/>
    <property type="molecule type" value="Genomic_DNA"/>
</dbReference>
<evidence type="ECO:0000313" key="8">
    <source>
        <dbReference type="EMBL" id="CAF0746117.1"/>
    </source>
</evidence>
<evidence type="ECO:0000256" key="5">
    <source>
        <dbReference type="ARBA" id="ARBA00022801"/>
    </source>
</evidence>
<keyword evidence="4 7" id="KW-0732">Signal</keyword>
<evidence type="ECO:0000256" key="7">
    <source>
        <dbReference type="RuleBase" id="RU361156"/>
    </source>
</evidence>
<dbReference type="InterPro" id="IPR018202">
    <property type="entry name" value="Ser_caboxypep_ser_AS"/>
</dbReference>
<evidence type="ECO:0000256" key="6">
    <source>
        <dbReference type="ARBA" id="ARBA00023180"/>
    </source>
</evidence>
<dbReference type="SUPFAM" id="SSF53474">
    <property type="entry name" value="alpha/beta-Hydrolases"/>
    <property type="match status" value="1"/>
</dbReference>
<dbReference type="EC" id="3.4.16.-" evidence="7"/>
<accession>A0A813PAV3</accession>
<sequence length="469" mass="53595">MQLLCKIVFVAFCHCVILVNSFDPLRRQLASVPHTPLRPSDDPGQPLFLTPYIESGHIDQARNLSRVDLQPDYAYSSYSGYLTVNKTHESNLFFWFFPAQSGNTSAPLLVWLQGGPGASSLFGLFAEQGPIMVDKDKTLHPRNITWNSKYHLLYIDQPVGTGYSFTKSEQGYVRNEDEVARDLYSMLTQFFQVFPEYVPSPFYVTGESYGGKYVPAIVYKIHMENPSAKVKINLKGMAIGDGLIDPYNQWDYGSALYQFGLIDEVELERVNLESDLARTAIELKQYLVAYALFSNLLDEFYTDKTGLHNVYNYLQTQMSDSFNYYIPWVTASDNRRKIHVGNLRYNDGDVVGIALANDMMQSIVNKVTVIANSNYKVLIYNGLLDVIIASPLTMNWLDKFEWQYADDLRHAERKVWKVQDDDREVAGYIKRAHSFFVAWVRNAGHMVPAEQPRAAFDLIDRFVSALENE</sequence>
<comment type="caution">
    <text evidence="8">The sequence shown here is derived from an EMBL/GenBank/DDBJ whole genome shotgun (WGS) entry which is preliminary data.</text>
</comment>
<evidence type="ECO:0000256" key="1">
    <source>
        <dbReference type="ARBA" id="ARBA00009431"/>
    </source>
</evidence>